<keyword evidence="2" id="KW-0732">Signal</keyword>
<dbReference type="AlphaFoldDB" id="A0A095TIA8"/>
<feature type="compositionally biased region" description="Gly residues" evidence="1">
    <location>
        <begin position="374"/>
        <end position="384"/>
    </location>
</feature>
<feature type="chain" id="PRO_5001909833" description="Auto-transporter adhesin head GIN domain-containing protein" evidence="2">
    <location>
        <begin position="20"/>
        <end position="390"/>
    </location>
</feature>
<dbReference type="Proteomes" id="UP000029444">
    <property type="component" value="Unassembled WGS sequence"/>
</dbReference>
<accession>A0A095TIA8</accession>
<dbReference type="NCBIfam" id="NF041523">
    <property type="entry name" value="post_COAP_1"/>
    <property type="match status" value="1"/>
</dbReference>
<evidence type="ECO:0000256" key="1">
    <source>
        <dbReference type="SAM" id="MobiDB-lite"/>
    </source>
</evidence>
<name>A0A095TIA8_9GAMM</name>
<feature type="signal peptide" evidence="2">
    <location>
        <begin position="1"/>
        <end position="19"/>
    </location>
</feature>
<dbReference type="EMBL" id="ARXV01000023">
    <property type="protein sequence ID" value="KGD62148.1"/>
    <property type="molecule type" value="Genomic_DNA"/>
</dbReference>
<keyword evidence="4" id="KW-1185">Reference proteome</keyword>
<feature type="region of interest" description="Disordered" evidence="1">
    <location>
        <begin position="364"/>
        <end position="390"/>
    </location>
</feature>
<gene>
    <name evidence="3" type="ORF">Y5S_03636</name>
</gene>
<sequence>MRQFLLVLKTLWRLTLATAMVVALPVITEAKGPPAGKGGGGGSTTTTYSGEATAVDITLNTFLLGETKVVLSDTGQLNASGGMIEKGLSETVQTGLVDLGVSVLSTSVTGSGDLTHANATVVGLELSVLDVLTISASVLQADASSQCLSGDADTQGSSHIAELAINGQAITVSGQPNQTVSIPGVASIVINEQIFSGNSVETNALHVTLLGDDDPLLGLIDLGLDRLLSADVIISHTKAGITCGDTYVCPVKDFVTGGGQLEVAGGKLSFGMVGGLKPNGLSGHLNLVDHRSAGPHIKGSSVSEYTVLDEVTRKLVYGCSGTGNSTCTVTVADRGEPGVNDSLSILSGGYAEAGTIARGNIQLHKPGQCDAGSTDGGDGGGKGKGNGKKK</sequence>
<dbReference type="NCBIfam" id="NF040603">
    <property type="entry name" value="choice_anch_P"/>
    <property type="match status" value="1"/>
</dbReference>
<dbReference type="STRING" id="1177154.Y5S_03636"/>
<evidence type="ECO:0000313" key="4">
    <source>
        <dbReference type="Proteomes" id="UP000029444"/>
    </source>
</evidence>
<dbReference type="OrthoDB" id="6355232at2"/>
<organism evidence="3 4">
    <name type="scientific">Alcanivorax nanhaiticus</name>
    <dbReference type="NCBI Taxonomy" id="1177154"/>
    <lineage>
        <taxon>Bacteria</taxon>
        <taxon>Pseudomonadati</taxon>
        <taxon>Pseudomonadota</taxon>
        <taxon>Gammaproteobacteria</taxon>
        <taxon>Oceanospirillales</taxon>
        <taxon>Alcanivoracaceae</taxon>
        <taxon>Alcanivorax</taxon>
    </lineage>
</organism>
<evidence type="ECO:0008006" key="5">
    <source>
        <dbReference type="Google" id="ProtNLM"/>
    </source>
</evidence>
<evidence type="ECO:0000313" key="3">
    <source>
        <dbReference type="EMBL" id="KGD62148.1"/>
    </source>
</evidence>
<proteinExistence type="predicted"/>
<dbReference type="PATRIC" id="fig|1177154.3.peg.3643"/>
<comment type="caution">
    <text evidence="3">The sequence shown here is derived from an EMBL/GenBank/DDBJ whole genome shotgun (WGS) entry which is preliminary data.</text>
</comment>
<evidence type="ECO:0000256" key="2">
    <source>
        <dbReference type="SAM" id="SignalP"/>
    </source>
</evidence>
<reference evidence="3 4" key="1">
    <citation type="submission" date="2012-09" db="EMBL/GenBank/DDBJ databases">
        <title>Genome Sequence of alkane-degrading Bacterium Alcanivorax sp. 19-m-6.</title>
        <authorList>
            <person name="Lai Q."/>
            <person name="Shao Z."/>
        </authorList>
    </citation>
    <scope>NUCLEOTIDE SEQUENCE [LARGE SCALE GENOMIC DNA]</scope>
    <source>
        <strain evidence="3 4">19-m-6</strain>
    </source>
</reference>
<protein>
    <recommendedName>
        <fullName evidence="5">Auto-transporter adhesin head GIN domain-containing protein</fullName>
    </recommendedName>
</protein>